<evidence type="ECO:0000259" key="4">
    <source>
        <dbReference type="Pfam" id="PF01467"/>
    </source>
</evidence>
<keyword evidence="2 5" id="KW-0548">Nucleotidyltransferase</keyword>
<dbReference type="GO" id="GO:0005737">
    <property type="term" value="C:cytoplasm"/>
    <property type="evidence" value="ECO:0007669"/>
    <property type="project" value="InterPro"/>
</dbReference>
<dbReference type="Proteomes" id="UP000564806">
    <property type="component" value="Unassembled WGS sequence"/>
</dbReference>
<protein>
    <recommendedName>
        <fullName evidence="3">Glycerol-3-phosphate cytidylyltransferase</fullName>
        <ecNumber evidence="3">2.7.7.39</ecNumber>
    </recommendedName>
</protein>
<evidence type="ECO:0000256" key="1">
    <source>
        <dbReference type="ARBA" id="ARBA00022679"/>
    </source>
</evidence>
<keyword evidence="6" id="KW-1185">Reference proteome</keyword>
<name>A0A850ESI0_9BACL</name>
<evidence type="ECO:0000313" key="6">
    <source>
        <dbReference type="Proteomes" id="UP000564806"/>
    </source>
</evidence>
<keyword evidence="1 5" id="KW-0808">Transferase</keyword>
<dbReference type="InterPro" id="IPR006409">
    <property type="entry name" value="G3P_cytidylTrfase"/>
</dbReference>
<dbReference type="InterPro" id="IPR050385">
    <property type="entry name" value="Archaeal_FAD_synthase"/>
</dbReference>
<dbReference type="InterPro" id="IPR014729">
    <property type="entry name" value="Rossmann-like_a/b/a_fold"/>
</dbReference>
<evidence type="ECO:0000256" key="2">
    <source>
        <dbReference type="ARBA" id="ARBA00022695"/>
    </source>
</evidence>
<feature type="domain" description="Cytidyltransferase-like" evidence="4">
    <location>
        <begin position="5"/>
        <end position="124"/>
    </location>
</feature>
<gene>
    <name evidence="5" type="primary">tagD</name>
    <name evidence="5" type="ORF">HPT30_11290</name>
</gene>
<dbReference type="EMBL" id="JABWCS010000205">
    <property type="protein sequence ID" value="NUU60931.1"/>
    <property type="molecule type" value="Genomic_DNA"/>
</dbReference>
<sequence>MKKVITYGTFDLLHYGHILLLQRAKELGDHLTVALSTDDFNAIKQKEAYFSYEKRKMMLEAIKYVDEVIPEHHWEQKTLDIANLNIDVFVMGDDWEGEFDELKACCEVVYLQRTPDISTTSIKTNLQQK</sequence>
<reference evidence="5" key="1">
    <citation type="submission" date="2020-06" db="EMBL/GenBank/DDBJ databases">
        <title>Paenibacillus sp. nov., isolated from soil.</title>
        <authorList>
            <person name="Seo Y.L."/>
        </authorList>
    </citation>
    <scope>NUCLEOTIDE SEQUENCE [LARGE SCALE GENOMIC DNA]</scope>
    <source>
        <strain evidence="5">JW14</strain>
    </source>
</reference>
<dbReference type="AlphaFoldDB" id="A0A850ESI0"/>
<dbReference type="PANTHER" id="PTHR43793:SF1">
    <property type="entry name" value="FAD SYNTHASE"/>
    <property type="match status" value="1"/>
</dbReference>
<dbReference type="Pfam" id="PF01467">
    <property type="entry name" value="CTP_transf_like"/>
    <property type="match status" value="1"/>
</dbReference>
<dbReference type="SUPFAM" id="SSF52374">
    <property type="entry name" value="Nucleotidylyl transferase"/>
    <property type="match status" value="1"/>
</dbReference>
<dbReference type="RefSeq" id="WP_175371488.1">
    <property type="nucleotide sequence ID" value="NZ_JABWCS010000205.1"/>
</dbReference>
<dbReference type="InterPro" id="IPR004821">
    <property type="entry name" value="Cyt_trans-like"/>
</dbReference>
<dbReference type="Gene3D" id="3.40.50.620">
    <property type="entry name" value="HUPs"/>
    <property type="match status" value="1"/>
</dbReference>
<dbReference type="NCBIfam" id="TIGR00125">
    <property type="entry name" value="cyt_tran_rel"/>
    <property type="match status" value="1"/>
</dbReference>
<dbReference type="PANTHER" id="PTHR43793">
    <property type="entry name" value="FAD SYNTHASE"/>
    <property type="match status" value="1"/>
</dbReference>
<dbReference type="GO" id="GO:0019350">
    <property type="term" value="P:teichoic acid biosynthetic process"/>
    <property type="evidence" value="ECO:0007669"/>
    <property type="project" value="InterPro"/>
</dbReference>
<evidence type="ECO:0000256" key="3">
    <source>
        <dbReference type="NCBIfam" id="TIGR01518"/>
    </source>
</evidence>
<dbReference type="EC" id="2.7.7.39" evidence="3"/>
<proteinExistence type="predicted"/>
<dbReference type="GO" id="GO:0047348">
    <property type="term" value="F:glycerol-3-phosphate cytidylyltransferase activity"/>
    <property type="evidence" value="ECO:0007669"/>
    <property type="project" value="UniProtKB-UniRule"/>
</dbReference>
<evidence type="ECO:0000313" key="5">
    <source>
        <dbReference type="EMBL" id="NUU60931.1"/>
    </source>
</evidence>
<dbReference type="GO" id="GO:0046872">
    <property type="term" value="F:metal ion binding"/>
    <property type="evidence" value="ECO:0007669"/>
    <property type="project" value="InterPro"/>
</dbReference>
<organism evidence="5 6">
    <name type="scientific">Paenibacillus agri</name>
    <dbReference type="NCBI Taxonomy" id="2744309"/>
    <lineage>
        <taxon>Bacteria</taxon>
        <taxon>Bacillati</taxon>
        <taxon>Bacillota</taxon>
        <taxon>Bacilli</taxon>
        <taxon>Bacillales</taxon>
        <taxon>Paenibacillaceae</taxon>
        <taxon>Paenibacillus</taxon>
    </lineage>
</organism>
<accession>A0A850ESI0</accession>
<dbReference type="NCBIfam" id="TIGR01518">
    <property type="entry name" value="g3p_cytidyltrns"/>
    <property type="match status" value="1"/>
</dbReference>
<comment type="caution">
    <text evidence="5">The sequence shown here is derived from an EMBL/GenBank/DDBJ whole genome shotgun (WGS) entry which is preliminary data.</text>
</comment>